<name>A0A3P3YH58_PLABS</name>
<feature type="region of interest" description="Disordered" evidence="1">
    <location>
        <begin position="29"/>
        <end position="83"/>
    </location>
</feature>
<accession>A0A3P3YH58</accession>
<reference evidence="2 3" key="1">
    <citation type="submission" date="2018-03" db="EMBL/GenBank/DDBJ databases">
        <authorList>
            <person name="Fogelqvist J."/>
        </authorList>
    </citation>
    <scope>NUCLEOTIDE SEQUENCE [LARGE SCALE GENOMIC DNA]</scope>
</reference>
<dbReference type="EMBL" id="OVEO01000012">
    <property type="protein sequence ID" value="SPQ99495.1"/>
    <property type="molecule type" value="Genomic_DNA"/>
</dbReference>
<organism evidence="2 3">
    <name type="scientific">Plasmodiophora brassicae</name>
    <name type="common">Clubroot disease agent</name>
    <dbReference type="NCBI Taxonomy" id="37360"/>
    <lineage>
        <taxon>Eukaryota</taxon>
        <taxon>Sar</taxon>
        <taxon>Rhizaria</taxon>
        <taxon>Endomyxa</taxon>
        <taxon>Phytomyxea</taxon>
        <taxon>Plasmodiophorida</taxon>
        <taxon>Plasmodiophoridae</taxon>
        <taxon>Plasmodiophora</taxon>
    </lineage>
</organism>
<geneLocation type="mitochondrion" evidence="2"/>
<feature type="compositionally biased region" description="Polar residues" evidence="1">
    <location>
        <begin position="73"/>
        <end position="83"/>
    </location>
</feature>
<evidence type="ECO:0000313" key="2">
    <source>
        <dbReference type="EMBL" id="SPQ99495.1"/>
    </source>
</evidence>
<proteinExistence type="predicted"/>
<dbReference type="Proteomes" id="UP000290189">
    <property type="component" value="Unassembled WGS sequence"/>
</dbReference>
<dbReference type="AlphaFoldDB" id="A0A3P3YH58"/>
<evidence type="ECO:0000256" key="1">
    <source>
        <dbReference type="SAM" id="MobiDB-lite"/>
    </source>
</evidence>
<evidence type="ECO:0000313" key="3">
    <source>
        <dbReference type="Proteomes" id="UP000290189"/>
    </source>
</evidence>
<sequence>MTCGLQLVVTDSRRCWALNSRSRRCWRSHSLESGSASLRGGNGSHGSKGAGCDDDQRSADEAGSAPKNAFDADTSQEATMRSSSLWQCSVKAFPGYVVST</sequence>
<protein>
    <submittedName>
        <fullName evidence="2">Uncharacterized protein</fullName>
    </submittedName>
</protein>
<feature type="compositionally biased region" description="Gly residues" evidence="1">
    <location>
        <begin position="40"/>
        <end position="49"/>
    </location>
</feature>
<keyword evidence="2" id="KW-0496">Mitochondrion</keyword>
<gene>
    <name evidence="2" type="ORF">PLBR_LOCUS6710</name>
</gene>